<gene>
    <name evidence="2" type="ORF">YEW_DE13280</name>
</gene>
<reference evidence="2" key="1">
    <citation type="journal article" date="2011" name="BMC Genomics">
        <title>Shotgun sequencing of Yersinia enterocolitica strain W22703 (biotype 2, serotype O:9): genomic evidence for oscillation between invertebrates and mammals.</title>
        <authorList>
            <person name="Fuchs T.M."/>
            <person name="Brandt K."/>
            <person name="Starke M."/>
            <person name="Rattei T."/>
        </authorList>
    </citation>
    <scope>NUCLEOTIDE SEQUENCE</scope>
</reference>
<evidence type="ECO:0000259" key="1">
    <source>
        <dbReference type="Pfam" id="PF12704"/>
    </source>
</evidence>
<dbReference type="PANTHER" id="PTHR30572">
    <property type="entry name" value="MEMBRANE COMPONENT OF TRANSPORTER-RELATED"/>
    <property type="match status" value="1"/>
</dbReference>
<dbReference type="PANTHER" id="PTHR30572:SF4">
    <property type="entry name" value="ABC TRANSPORTER PERMEASE YTRF"/>
    <property type="match status" value="1"/>
</dbReference>
<dbReference type="InterPro" id="IPR050250">
    <property type="entry name" value="Macrolide_Exporter_MacB"/>
</dbReference>
<accession>F4MYA5</accession>
<evidence type="ECO:0000313" key="2">
    <source>
        <dbReference type="EMBL" id="CBX70813.1"/>
    </source>
</evidence>
<proteinExistence type="predicted"/>
<protein>
    <recommendedName>
        <fullName evidence="1">MacB-like periplasmic core domain-containing protein</fullName>
    </recommendedName>
</protein>
<sequence>MLWRMLKQSWFRNVRRQSLAVFTVFLAAGLISSLLAVSIDIGDKMSRELKSYGANILIEPAGQVALPSLFGEKSNPLTGQDFLDQAELPNIKDIFWRNNIVGFAPLLSGETEVNGQDIPLLGTYFNQPVDVPDEEDYHTGQQIISPYWQVNGNWPQEPVKPDVTEVEALLGKQLAQQTGWKIGDELDLNGASGPLKVKISGVLSSGGEEESRLVLPLAAVQSLLGLPGKFRQSESRL</sequence>
<dbReference type="AlphaFoldDB" id="F4MYA5"/>
<organism evidence="2">
    <name type="scientific">Yersinia enterocolitica W22703</name>
    <dbReference type="NCBI Taxonomy" id="913028"/>
    <lineage>
        <taxon>Bacteria</taxon>
        <taxon>Pseudomonadati</taxon>
        <taxon>Pseudomonadota</taxon>
        <taxon>Gammaproteobacteria</taxon>
        <taxon>Enterobacterales</taxon>
        <taxon>Yersiniaceae</taxon>
        <taxon>Yersinia</taxon>
    </lineage>
</organism>
<dbReference type="GO" id="GO:0005886">
    <property type="term" value="C:plasma membrane"/>
    <property type="evidence" value="ECO:0007669"/>
    <property type="project" value="TreeGrafter"/>
</dbReference>
<dbReference type="Pfam" id="PF12704">
    <property type="entry name" value="MacB_PCD"/>
    <property type="match status" value="1"/>
</dbReference>
<dbReference type="InterPro" id="IPR025857">
    <property type="entry name" value="MacB_PCD"/>
</dbReference>
<feature type="domain" description="MacB-like periplasmic core" evidence="1">
    <location>
        <begin position="19"/>
        <end position="224"/>
    </location>
</feature>
<name>F4MYA5_YEREN</name>
<dbReference type="EMBL" id="FR718548">
    <property type="protein sequence ID" value="CBX70813.1"/>
    <property type="molecule type" value="Genomic_DNA"/>
</dbReference>
<dbReference type="GO" id="GO:0022857">
    <property type="term" value="F:transmembrane transporter activity"/>
    <property type="evidence" value="ECO:0007669"/>
    <property type="project" value="TreeGrafter"/>
</dbReference>